<dbReference type="Gene3D" id="3.90.76.10">
    <property type="entry name" value="Dipeptide-binding Protein, Domain 1"/>
    <property type="match status" value="1"/>
</dbReference>
<dbReference type="GO" id="GO:0043190">
    <property type="term" value="C:ATP-binding cassette (ABC) transporter complex"/>
    <property type="evidence" value="ECO:0007669"/>
    <property type="project" value="InterPro"/>
</dbReference>
<accession>A0A7L5BY14</accession>
<dbReference type="KEGG" id="hdh:G5B40_06460"/>
<dbReference type="GO" id="GO:0015833">
    <property type="term" value="P:peptide transport"/>
    <property type="evidence" value="ECO:0007669"/>
    <property type="project" value="TreeGrafter"/>
</dbReference>
<protein>
    <submittedName>
        <fullName evidence="6">ABC transporter substrate-binding protein</fullName>
    </submittedName>
</protein>
<dbReference type="RefSeq" id="WP_165096508.1">
    <property type="nucleotide sequence ID" value="NZ_CP049056.1"/>
</dbReference>
<dbReference type="SUPFAM" id="SSF53850">
    <property type="entry name" value="Periplasmic binding protein-like II"/>
    <property type="match status" value="1"/>
</dbReference>
<feature type="domain" description="Solute-binding protein family 5" evidence="5">
    <location>
        <begin position="84"/>
        <end position="445"/>
    </location>
</feature>
<feature type="chain" id="PRO_5029835493" evidence="4">
    <location>
        <begin position="41"/>
        <end position="541"/>
    </location>
</feature>
<organism evidence="6 7">
    <name type="scientific">Pikeienuella piscinae</name>
    <dbReference type="NCBI Taxonomy" id="2748098"/>
    <lineage>
        <taxon>Bacteria</taxon>
        <taxon>Pseudomonadati</taxon>
        <taxon>Pseudomonadota</taxon>
        <taxon>Alphaproteobacteria</taxon>
        <taxon>Rhodobacterales</taxon>
        <taxon>Paracoccaceae</taxon>
        <taxon>Pikeienuella</taxon>
    </lineage>
</organism>
<dbReference type="InterPro" id="IPR039424">
    <property type="entry name" value="SBP_5"/>
</dbReference>
<proteinExistence type="inferred from homology"/>
<dbReference type="Gene3D" id="3.10.105.10">
    <property type="entry name" value="Dipeptide-binding Protein, Domain 3"/>
    <property type="match status" value="1"/>
</dbReference>
<gene>
    <name evidence="6" type="ORF">G5B40_06460</name>
</gene>
<evidence type="ECO:0000256" key="2">
    <source>
        <dbReference type="ARBA" id="ARBA00005695"/>
    </source>
</evidence>
<dbReference type="PANTHER" id="PTHR30290">
    <property type="entry name" value="PERIPLASMIC BINDING COMPONENT OF ABC TRANSPORTER"/>
    <property type="match status" value="1"/>
</dbReference>
<dbReference type="GO" id="GO:1904680">
    <property type="term" value="F:peptide transmembrane transporter activity"/>
    <property type="evidence" value="ECO:0007669"/>
    <property type="project" value="TreeGrafter"/>
</dbReference>
<name>A0A7L5BY14_9RHOB</name>
<evidence type="ECO:0000256" key="3">
    <source>
        <dbReference type="ARBA" id="ARBA00022729"/>
    </source>
</evidence>
<comment type="subcellular location">
    <subcellularLocation>
        <location evidence="1">Periplasm</location>
    </subcellularLocation>
</comment>
<dbReference type="CDD" id="cd08502">
    <property type="entry name" value="PBP2_NikA_DppA_OppA_like_16"/>
    <property type="match status" value="1"/>
</dbReference>
<dbReference type="PANTHER" id="PTHR30290:SF38">
    <property type="entry name" value="D,D-DIPEPTIDE-BINDING PERIPLASMIC PROTEIN DDPA-RELATED"/>
    <property type="match status" value="1"/>
</dbReference>
<dbReference type="Pfam" id="PF00496">
    <property type="entry name" value="SBP_bac_5"/>
    <property type="match status" value="1"/>
</dbReference>
<keyword evidence="3 4" id="KW-0732">Signal</keyword>
<evidence type="ECO:0000313" key="6">
    <source>
        <dbReference type="EMBL" id="QIE55126.1"/>
    </source>
</evidence>
<evidence type="ECO:0000259" key="5">
    <source>
        <dbReference type="Pfam" id="PF00496"/>
    </source>
</evidence>
<dbReference type="PIRSF" id="PIRSF002741">
    <property type="entry name" value="MppA"/>
    <property type="match status" value="1"/>
</dbReference>
<dbReference type="InterPro" id="IPR030678">
    <property type="entry name" value="Peptide/Ni-bd"/>
</dbReference>
<dbReference type="InterPro" id="IPR000914">
    <property type="entry name" value="SBP_5_dom"/>
</dbReference>
<evidence type="ECO:0000313" key="7">
    <source>
        <dbReference type="Proteomes" id="UP000503336"/>
    </source>
</evidence>
<dbReference type="InterPro" id="IPR023765">
    <property type="entry name" value="SBP_5_CS"/>
</dbReference>
<dbReference type="AlphaFoldDB" id="A0A7L5BY14"/>
<dbReference type="GO" id="GO:0030288">
    <property type="term" value="C:outer membrane-bounded periplasmic space"/>
    <property type="evidence" value="ECO:0007669"/>
    <property type="project" value="UniProtKB-ARBA"/>
</dbReference>
<dbReference type="EMBL" id="CP049056">
    <property type="protein sequence ID" value="QIE55126.1"/>
    <property type="molecule type" value="Genomic_DNA"/>
</dbReference>
<dbReference type="Gene3D" id="3.40.190.10">
    <property type="entry name" value="Periplasmic binding protein-like II"/>
    <property type="match status" value="1"/>
</dbReference>
<keyword evidence="7" id="KW-1185">Reference proteome</keyword>
<comment type="similarity">
    <text evidence="2">Belongs to the bacterial solute-binding protein 5 family.</text>
</comment>
<sequence length="541" mass="59343">MNNKTRSNPWSGLQSVLGNAARLSAAAAVGALLLGTAAQAQTIRAVKHSALRVLDPIITTAYMSRNHGYMVYDTLVAMDENFEVQPQMASWEISEDGLTYTFTLRDGLKFHDGAPVTAEDVIASIKRWGERDGMGQKLMDFVADMSADGDNVMVMTLKEPYGLVLNSLGKPSSNVPFIMPKRLADTPSTEPVAEQIGSGPFRFVEDEFQPGVITVYEKFEDYVPRDEPASWAAGGKVVKVDRVEWVVMPDDQTTLSALQSGEIDYWESPPSDLLPILQGSPDLTVKNLNLLGYQTIMRPNFLHPPMDNKLIRQAALEALNQQDFMDAMIGNPELYQLCGAMFICGTPLETDVGSADFVNGTGMDKAKALLEEAGYDGTPVVIMHPTDVATLRTQPVVAAQALRDAGFTVDLQAMDWQTLVGRRASQAPIADGGWNMFFTNWVGADVFNPIVNNMVNGRGPENGGWFGWPDLPKAEELRDAYARSTDPAEQKKIAEELQAFGYDEVMYVPIGQYIVPSAWSNKLEGVLDAPAPLFWNISKTE</sequence>
<evidence type="ECO:0000256" key="1">
    <source>
        <dbReference type="ARBA" id="ARBA00004418"/>
    </source>
</evidence>
<feature type="signal peptide" evidence="4">
    <location>
        <begin position="1"/>
        <end position="40"/>
    </location>
</feature>
<dbReference type="Proteomes" id="UP000503336">
    <property type="component" value="Chromosome"/>
</dbReference>
<reference evidence="6 7" key="1">
    <citation type="submission" date="2020-02" db="EMBL/GenBank/DDBJ databases">
        <title>complete genome sequence of Rhodobacteraceae bacterium.</title>
        <authorList>
            <person name="Park J."/>
            <person name="Kim Y.-S."/>
            <person name="Kim K.-H."/>
        </authorList>
    </citation>
    <scope>NUCLEOTIDE SEQUENCE [LARGE SCALE GENOMIC DNA]</scope>
    <source>
        <strain evidence="6 7">RR4-56</strain>
    </source>
</reference>
<evidence type="ECO:0000256" key="4">
    <source>
        <dbReference type="SAM" id="SignalP"/>
    </source>
</evidence>
<dbReference type="PROSITE" id="PS01040">
    <property type="entry name" value="SBP_BACTERIAL_5"/>
    <property type="match status" value="1"/>
</dbReference>